<keyword evidence="2" id="KW-1185">Reference proteome</keyword>
<dbReference type="PANTHER" id="PTHR32419">
    <property type="entry name" value="GLUTATHIONYL-HYDROQUINONE REDUCTASE"/>
    <property type="match status" value="1"/>
</dbReference>
<dbReference type="RefSeq" id="WP_189301817.1">
    <property type="nucleotide sequence ID" value="NZ_BMRP01000013.1"/>
</dbReference>
<dbReference type="Gene3D" id="3.40.30.10">
    <property type="entry name" value="Glutaredoxin"/>
    <property type="match status" value="1"/>
</dbReference>
<comment type="caution">
    <text evidence="1">The sequence shown here is derived from an EMBL/GenBank/DDBJ whole genome shotgun (WGS) entry which is preliminary data.</text>
</comment>
<dbReference type="Proteomes" id="UP000654471">
    <property type="component" value="Unassembled WGS sequence"/>
</dbReference>
<dbReference type="Pfam" id="PF13410">
    <property type="entry name" value="GST_C_2"/>
    <property type="match status" value="1"/>
</dbReference>
<reference evidence="2" key="1">
    <citation type="journal article" date="2019" name="Int. J. Syst. Evol. Microbiol.">
        <title>The Global Catalogue of Microorganisms (GCM) 10K type strain sequencing project: providing services to taxonomists for standard genome sequencing and annotation.</title>
        <authorList>
            <consortium name="The Broad Institute Genomics Platform"/>
            <consortium name="The Broad Institute Genome Sequencing Center for Infectious Disease"/>
            <person name="Wu L."/>
            <person name="Ma J."/>
        </authorList>
    </citation>
    <scope>NUCLEOTIDE SEQUENCE [LARGE SCALE GENOMIC DNA]</scope>
    <source>
        <strain evidence="2">JCM 3399</strain>
    </source>
</reference>
<name>A0ABQ2V5Y7_9ACTN</name>
<evidence type="ECO:0000313" key="1">
    <source>
        <dbReference type="EMBL" id="GGU70397.1"/>
    </source>
</evidence>
<evidence type="ECO:0008006" key="3">
    <source>
        <dbReference type="Google" id="ProtNLM"/>
    </source>
</evidence>
<dbReference type="InterPro" id="IPR016639">
    <property type="entry name" value="GST_Omega/GSH"/>
</dbReference>
<evidence type="ECO:0000313" key="2">
    <source>
        <dbReference type="Proteomes" id="UP000654471"/>
    </source>
</evidence>
<dbReference type="SUPFAM" id="SSF47616">
    <property type="entry name" value="GST C-terminal domain-like"/>
    <property type="match status" value="1"/>
</dbReference>
<organism evidence="1 2">
    <name type="scientific">Streptomyces albospinus</name>
    <dbReference type="NCBI Taxonomy" id="285515"/>
    <lineage>
        <taxon>Bacteria</taxon>
        <taxon>Bacillati</taxon>
        <taxon>Actinomycetota</taxon>
        <taxon>Actinomycetes</taxon>
        <taxon>Kitasatosporales</taxon>
        <taxon>Streptomycetaceae</taxon>
        <taxon>Streptomyces</taxon>
    </lineage>
</organism>
<dbReference type="EMBL" id="BMRP01000013">
    <property type="protein sequence ID" value="GGU70397.1"/>
    <property type="molecule type" value="Genomic_DNA"/>
</dbReference>
<dbReference type="Gene3D" id="1.20.1050.10">
    <property type="match status" value="1"/>
</dbReference>
<proteinExistence type="predicted"/>
<dbReference type="InterPro" id="IPR036282">
    <property type="entry name" value="Glutathione-S-Trfase_C_sf"/>
</dbReference>
<sequence>MTTTPATSAPSAAADASSAAASLRGRIGADVRSGHYPVPHRYRLHLSLSCPYCLRIAVTHSLLELGDTLPVTLLPAVPDAPDCGYSALRPLYEASAHQYPGSAAAPVLSDGWTGRIVSTHAPDILRDLAGQFGAHGPDLHPDPARDEIAALDRLCEQQVNDAAQHAGSLGAGHPGYEAAVGTLLRALASLERRLAGRTYLLGDEIGAADVQLWVTLVQLDTVHRWHLDAAAVHRIAGHRRLWAYARRLAAHSAFGRHLDLDAIARRHHARCRGREAAGAAVQIVDWTAPAAATPDPRPRSSRAATSAR</sequence>
<protein>
    <recommendedName>
        <fullName evidence="3">Glutathione S-transferase</fullName>
    </recommendedName>
</protein>
<gene>
    <name evidence="1" type="ORF">GCM10010211_40070</name>
</gene>
<accession>A0ABQ2V5Y7</accession>
<dbReference type="PANTHER" id="PTHR32419:SF6">
    <property type="entry name" value="GLUTATHIONE S-TRANSFERASE OMEGA-LIKE 1-RELATED"/>
    <property type="match status" value="1"/>
</dbReference>